<dbReference type="RefSeq" id="WP_131168845.1">
    <property type="nucleotide sequence ID" value="NZ_SDMQ01000010.1"/>
</dbReference>
<evidence type="ECO:0000313" key="2">
    <source>
        <dbReference type="EMBL" id="TBT83812.1"/>
    </source>
</evidence>
<dbReference type="AlphaFoldDB" id="A0A4Q9KCB6"/>
<name>A0A4Q9KCB6_9ACTN</name>
<evidence type="ECO:0000313" key="3">
    <source>
        <dbReference type="Proteomes" id="UP000292373"/>
    </source>
</evidence>
<evidence type="ECO:0000256" key="1">
    <source>
        <dbReference type="SAM" id="MobiDB-lite"/>
    </source>
</evidence>
<sequence length="193" mass="21172">MNHPISQAGYAMLTLVRQDSRDLEVAERKADRLEPDHYLQWVAEFADNHTLLRQAPPAEVAALMRSTNAHPEWLDDTDLLLKLQAGIKSQLSSLDTDTVLGDNSYVVEAVRHAQQPEVLVLRNALLQALDQAVNDAQVYSIDLVEALHERLAKRGFASHPYITAETIPPTVASATPRPAPGGTQVEAGRGVAR</sequence>
<organism evidence="2 3">
    <name type="scientific">Propioniciclava sinopodophylli</name>
    <dbReference type="NCBI Taxonomy" id="1837344"/>
    <lineage>
        <taxon>Bacteria</taxon>
        <taxon>Bacillati</taxon>
        <taxon>Actinomycetota</taxon>
        <taxon>Actinomycetes</taxon>
        <taxon>Propionibacteriales</taxon>
        <taxon>Propionibacteriaceae</taxon>
        <taxon>Propioniciclava</taxon>
    </lineage>
</organism>
<comment type="caution">
    <text evidence="2">The sequence shown here is derived from an EMBL/GenBank/DDBJ whole genome shotgun (WGS) entry which is preliminary data.</text>
</comment>
<feature type="region of interest" description="Disordered" evidence="1">
    <location>
        <begin position="170"/>
        <end position="193"/>
    </location>
</feature>
<keyword evidence="3" id="KW-1185">Reference proteome</keyword>
<proteinExistence type="predicted"/>
<protein>
    <submittedName>
        <fullName evidence="2">Uncharacterized protein</fullName>
    </submittedName>
</protein>
<accession>A0A4Q9KCB6</accession>
<gene>
    <name evidence="2" type="ORF">ET989_10890</name>
</gene>
<dbReference type="EMBL" id="SDMQ01000010">
    <property type="protein sequence ID" value="TBT83812.1"/>
    <property type="molecule type" value="Genomic_DNA"/>
</dbReference>
<reference evidence="2 3" key="1">
    <citation type="submission" date="2019-01" db="EMBL/GenBank/DDBJ databases">
        <title>Lactibacter flavus gen. nov., sp. nov., a novel bacterium of the family Propionibacteriaceae isolated from raw milk and dairy products.</title>
        <authorList>
            <person name="Huptas C."/>
            <person name="Wenning M."/>
            <person name="Breitenwieser F."/>
            <person name="Doll E."/>
            <person name="Von Neubeck M."/>
            <person name="Busse H.-J."/>
            <person name="Scherer S."/>
        </authorList>
    </citation>
    <scope>NUCLEOTIDE SEQUENCE [LARGE SCALE GENOMIC DNA]</scope>
    <source>
        <strain evidence="2 3">KCTC 33808</strain>
    </source>
</reference>
<dbReference type="Proteomes" id="UP000292373">
    <property type="component" value="Unassembled WGS sequence"/>
</dbReference>